<name>A0A5C3LVV9_9AGAR</name>
<accession>A0A5C3LVV9</accession>
<dbReference type="EMBL" id="ML213615">
    <property type="protein sequence ID" value="TFK36266.1"/>
    <property type="molecule type" value="Genomic_DNA"/>
</dbReference>
<gene>
    <name evidence="1" type="ORF">BDQ12DRAFT_687114</name>
</gene>
<proteinExistence type="predicted"/>
<sequence length="234" mass="26895">MPWFTYGTHRRQHGEEVKFVPFNISPSSLFEAVKDWDPGQTKIANIRLVPHSMQLSLFAYPVLIPMYVAEYKAVSPTGEEVIVKLYMEGYLGKAVIFAENPFHEGKSKPYHFLQKRPHMLKVKVVKVGGYSDNRFPRLLQEWLGEALSTPGVIQKLAAVSKKISPGQVRDMESLVRLRDYSVAGRELYMKWLAAGFDIYKLKLDTKENPENSARNTKRIGVVNTVRRLYLTRTY</sequence>
<keyword evidence="2" id="KW-1185">Reference proteome</keyword>
<organism evidence="1 2">
    <name type="scientific">Crucibulum laeve</name>
    <dbReference type="NCBI Taxonomy" id="68775"/>
    <lineage>
        <taxon>Eukaryota</taxon>
        <taxon>Fungi</taxon>
        <taxon>Dikarya</taxon>
        <taxon>Basidiomycota</taxon>
        <taxon>Agaricomycotina</taxon>
        <taxon>Agaricomycetes</taxon>
        <taxon>Agaricomycetidae</taxon>
        <taxon>Agaricales</taxon>
        <taxon>Agaricineae</taxon>
        <taxon>Nidulariaceae</taxon>
        <taxon>Crucibulum</taxon>
    </lineage>
</organism>
<protein>
    <submittedName>
        <fullName evidence="1">Uncharacterized protein</fullName>
    </submittedName>
</protein>
<dbReference type="AlphaFoldDB" id="A0A5C3LVV9"/>
<evidence type="ECO:0000313" key="2">
    <source>
        <dbReference type="Proteomes" id="UP000308652"/>
    </source>
</evidence>
<evidence type="ECO:0000313" key="1">
    <source>
        <dbReference type="EMBL" id="TFK36266.1"/>
    </source>
</evidence>
<dbReference type="OrthoDB" id="2349883at2759"/>
<reference evidence="1 2" key="1">
    <citation type="journal article" date="2019" name="Nat. Ecol. Evol.">
        <title>Megaphylogeny resolves global patterns of mushroom evolution.</title>
        <authorList>
            <person name="Varga T."/>
            <person name="Krizsan K."/>
            <person name="Foldi C."/>
            <person name="Dima B."/>
            <person name="Sanchez-Garcia M."/>
            <person name="Sanchez-Ramirez S."/>
            <person name="Szollosi G.J."/>
            <person name="Szarkandi J.G."/>
            <person name="Papp V."/>
            <person name="Albert L."/>
            <person name="Andreopoulos W."/>
            <person name="Angelini C."/>
            <person name="Antonin V."/>
            <person name="Barry K.W."/>
            <person name="Bougher N.L."/>
            <person name="Buchanan P."/>
            <person name="Buyck B."/>
            <person name="Bense V."/>
            <person name="Catcheside P."/>
            <person name="Chovatia M."/>
            <person name="Cooper J."/>
            <person name="Damon W."/>
            <person name="Desjardin D."/>
            <person name="Finy P."/>
            <person name="Geml J."/>
            <person name="Haridas S."/>
            <person name="Hughes K."/>
            <person name="Justo A."/>
            <person name="Karasinski D."/>
            <person name="Kautmanova I."/>
            <person name="Kiss B."/>
            <person name="Kocsube S."/>
            <person name="Kotiranta H."/>
            <person name="LaButti K.M."/>
            <person name="Lechner B.E."/>
            <person name="Liimatainen K."/>
            <person name="Lipzen A."/>
            <person name="Lukacs Z."/>
            <person name="Mihaltcheva S."/>
            <person name="Morgado L.N."/>
            <person name="Niskanen T."/>
            <person name="Noordeloos M.E."/>
            <person name="Ohm R.A."/>
            <person name="Ortiz-Santana B."/>
            <person name="Ovrebo C."/>
            <person name="Racz N."/>
            <person name="Riley R."/>
            <person name="Savchenko A."/>
            <person name="Shiryaev A."/>
            <person name="Soop K."/>
            <person name="Spirin V."/>
            <person name="Szebenyi C."/>
            <person name="Tomsovsky M."/>
            <person name="Tulloss R.E."/>
            <person name="Uehling J."/>
            <person name="Grigoriev I.V."/>
            <person name="Vagvolgyi C."/>
            <person name="Papp T."/>
            <person name="Martin F.M."/>
            <person name="Miettinen O."/>
            <person name="Hibbett D.S."/>
            <person name="Nagy L.G."/>
        </authorList>
    </citation>
    <scope>NUCLEOTIDE SEQUENCE [LARGE SCALE GENOMIC DNA]</scope>
    <source>
        <strain evidence="1 2">CBS 166.37</strain>
    </source>
</reference>
<dbReference type="Proteomes" id="UP000308652">
    <property type="component" value="Unassembled WGS sequence"/>
</dbReference>